<accession>A0A316ASG2</accession>
<reference evidence="1 2" key="1">
    <citation type="submission" date="2018-03" db="EMBL/GenBank/DDBJ databases">
        <title>Genomic Encyclopedia of Archaeal and Bacterial Type Strains, Phase II (KMG-II): from individual species to whole genera.</title>
        <authorList>
            <person name="Goeker M."/>
        </authorList>
    </citation>
    <scope>NUCLEOTIDE SEQUENCE [LARGE SCALE GENOMIC DNA]</scope>
    <source>
        <strain evidence="1 2">DSM 100346</strain>
    </source>
</reference>
<organism evidence="1 2">
    <name type="scientific">Dyadobacter jejuensis</name>
    <dbReference type="NCBI Taxonomy" id="1082580"/>
    <lineage>
        <taxon>Bacteria</taxon>
        <taxon>Pseudomonadati</taxon>
        <taxon>Bacteroidota</taxon>
        <taxon>Cytophagia</taxon>
        <taxon>Cytophagales</taxon>
        <taxon>Spirosomataceae</taxon>
        <taxon>Dyadobacter</taxon>
    </lineage>
</organism>
<keyword evidence="2" id="KW-1185">Reference proteome</keyword>
<name>A0A316ASG2_9BACT</name>
<dbReference type="Proteomes" id="UP000245880">
    <property type="component" value="Unassembled WGS sequence"/>
</dbReference>
<sequence>MLFISCADTQTNKSEQIPVDKLYPKVKVQAKELVIVDLQFNSRDAQISAVVLQGIVNRSSTKKIYVTNTYCANNRSGWAHDTLPRYPDQAQMAGLWLKELFGDIPKQVLPISKSANNPG</sequence>
<protein>
    <submittedName>
        <fullName evidence="1">Uncharacterized protein</fullName>
    </submittedName>
</protein>
<dbReference type="RefSeq" id="WP_109672545.1">
    <property type="nucleotide sequence ID" value="NZ_QGDT01000001.1"/>
</dbReference>
<dbReference type="AlphaFoldDB" id="A0A316ASG2"/>
<proteinExistence type="predicted"/>
<evidence type="ECO:0000313" key="1">
    <source>
        <dbReference type="EMBL" id="PWJ60361.1"/>
    </source>
</evidence>
<evidence type="ECO:0000313" key="2">
    <source>
        <dbReference type="Proteomes" id="UP000245880"/>
    </source>
</evidence>
<comment type="caution">
    <text evidence="1">The sequence shown here is derived from an EMBL/GenBank/DDBJ whole genome shotgun (WGS) entry which is preliminary data.</text>
</comment>
<dbReference type="EMBL" id="QGDT01000001">
    <property type="protein sequence ID" value="PWJ60361.1"/>
    <property type="molecule type" value="Genomic_DNA"/>
</dbReference>
<gene>
    <name evidence="1" type="ORF">CLV98_101543</name>
</gene>